<sequence length="133" mass="15339">MTRNKTWGTSTSPDSTLVTGMVRDYSQKHSLQDVIIHSDQGSQYFSEDYRKLLRALGVRQSMSRKGNCLDNSPAESFFARLKTELDLSKGARSGHASLQRIISEYIHWWNTQQTVNRLHTSPLKYRQEYELAV</sequence>
<accession>A0ABY5AGQ7</accession>
<evidence type="ECO:0000313" key="3">
    <source>
        <dbReference type="Proteomes" id="UP001056109"/>
    </source>
</evidence>
<gene>
    <name evidence="2" type="ORF">NG665_06480</name>
</gene>
<dbReference type="PROSITE" id="PS50994">
    <property type="entry name" value="INTEGRASE"/>
    <property type="match status" value="1"/>
</dbReference>
<dbReference type="InterPro" id="IPR012337">
    <property type="entry name" value="RNaseH-like_sf"/>
</dbReference>
<proteinExistence type="predicted"/>
<dbReference type="RefSeq" id="WP_252672901.1">
    <property type="nucleotide sequence ID" value="NZ_CP099547.1"/>
</dbReference>
<keyword evidence="3" id="KW-1185">Reference proteome</keyword>
<dbReference type="InterPro" id="IPR050900">
    <property type="entry name" value="Transposase_IS3/IS150/IS904"/>
</dbReference>
<dbReference type="Gene3D" id="3.30.420.10">
    <property type="entry name" value="Ribonuclease H-like superfamily/Ribonuclease H"/>
    <property type="match status" value="1"/>
</dbReference>
<dbReference type="InterPro" id="IPR036397">
    <property type="entry name" value="RNaseH_sf"/>
</dbReference>
<organism evidence="2 3">
    <name type="scientific">Arcanobacterium pinnipediorum</name>
    <dbReference type="NCBI Taxonomy" id="1503041"/>
    <lineage>
        <taxon>Bacteria</taxon>
        <taxon>Bacillati</taxon>
        <taxon>Actinomycetota</taxon>
        <taxon>Actinomycetes</taxon>
        <taxon>Actinomycetales</taxon>
        <taxon>Actinomycetaceae</taxon>
        <taxon>Arcanobacterium</taxon>
    </lineage>
</organism>
<reference evidence="2" key="1">
    <citation type="submission" date="2022-06" db="EMBL/GenBank/DDBJ databases">
        <title>Complete Genome Sequence of Arcanobacterium pinnipediorum strain DSM 28752 isolated from a harbour seal.</title>
        <authorList>
            <person name="Borowiak M."/>
            <person name="Kreitlow A."/>
            <person name="Alssahen M."/>
            <person name="Malorny B."/>
            <person name="Laemmler C."/>
            <person name="Prenger-Berninghoff E."/>
            <person name="Siebert U."/>
            <person name="Ploetz M."/>
            <person name="Abdulmawjood A."/>
        </authorList>
    </citation>
    <scope>NUCLEOTIDE SEQUENCE</scope>
    <source>
        <strain evidence="2">DSM 28752</strain>
    </source>
</reference>
<dbReference type="EMBL" id="CP099547">
    <property type="protein sequence ID" value="USR79032.1"/>
    <property type="molecule type" value="Genomic_DNA"/>
</dbReference>
<name>A0ABY5AGQ7_9ACTO</name>
<evidence type="ECO:0000313" key="2">
    <source>
        <dbReference type="EMBL" id="USR79032.1"/>
    </source>
</evidence>
<dbReference type="PANTHER" id="PTHR46889:SF4">
    <property type="entry name" value="TRANSPOSASE INSO FOR INSERTION SEQUENCE ELEMENT IS911B-RELATED"/>
    <property type="match status" value="1"/>
</dbReference>
<evidence type="ECO:0000259" key="1">
    <source>
        <dbReference type="PROSITE" id="PS50994"/>
    </source>
</evidence>
<dbReference type="SUPFAM" id="SSF53098">
    <property type="entry name" value="Ribonuclease H-like"/>
    <property type="match status" value="1"/>
</dbReference>
<protein>
    <submittedName>
        <fullName evidence="2">DDE-type integrase/transposase/recombinase</fullName>
    </submittedName>
</protein>
<feature type="domain" description="Integrase catalytic" evidence="1">
    <location>
        <begin position="1"/>
        <end position="130"/>
    </location>
</feature>
<dbReference type="InterPro" id="IPR001584">
    <property type="entry name" value="Integrase_cat-core"/>
</dbReference>
<dbReference type="PANTHER" id="PTHR46889">
    <property type="entry name" value="TRANSPOSASE INSF FOR INSERTION SEQUENCE IS3B-RELATED"/>
    <property type="match status" value="1"/>
</dbReference>
<dbReference type="Pfam" id="PF13333">
    <property type="entry name" value="rve_2"/>
    <property type="match status" value="1"/>
</dbReference>
<dbReference type="Proteomes" id="UP001056109">
    <property type="component" value="Chromosome"/>
</dbReference>
<dbReference type="Pfam" id="PF00665">
    <property type="entry name" value="rve"/>
    <property type="match status" value="1"/>
</dbReference>